<organism evidence="2 3">
    <name type="scientific">Thelephora terrestris</name>
    <dbReference type="NCBI Taxonomy" id="56493"/>
    <lineage>
        <taxon>Eukaryota</taxon>
        <taxon>Fungi</taxon>
        <taxon>Dikarya</taxon>
        <taxon>Basidiomycota</taxon>
        <taxon>Agaricomycotina</taxon>
        <taxon>Agaricomycetes</taxon>
        <taxon>Thelephorales</taxon>
        <taxon>Thelephoraceae</taxon>
        <taxon>Thelephora</taxon>
    </lineage>
</organism>
<feature type="compositionally biased region" description="Low complexity" evidence="1">
    <location>
        <begin position="316"/>
        <end position="343"/>
    </location>
</feature>
<gene>
    <name evidence="2" type="ORF">BJ322DRAFT_1113816</name>
</gene>
<feature type="compositionally biased region" description="Basic and acidic residues" evidence="1">
    <location>
        <begin position="483"/>
        <end position="496"/>
    </location>
</feature>
<dbReference type="AlphaFoldDB" id="A0A9P6L1S6"/>
<keyword evidence="3" id="KW-1185">Reference proteome</keyword>
<feature type="region of interest" description="Disordered" evidence="1">
    <location>
        <begin position="641"/>
        <end position="668"/>
    </location>
</feature>
<proteinExistence type="predicted"/>
<feature type="compositionally biased region" description="Basic and acidic residues" evidence="1">
    <location>
        <begin position="576"/>
        <end position="607"/>
    </location>
</feature>
<feature type="compositionally biased region" description="Low complexity" evidence="1">
    <location>
        <begin position="440"/>
        <end position="457"/>
    </location>
</feature>
<feature type="compositionally biased region" description="Polar residues" evidence="1">
    <location>
        <begin position="140"/>
        <end position="149"/>
    </location>
</feature>
<feature type="compositionally biased region" description="Basic and acidic residues" evidence="1">
    <location>
        <begin position="125"/>
        <end position="137"/>
    </location>
</feature>
<feature type="compositionally biased region" description="Polar residues" evidence="1">
    <location>
        <begin position="458"/>
        <end position="469"/>
    </location>
</feature>
<evidence type="ECO:0000313" key="3">
    <source>
        <dbReference type="Proteomes" id="UP000736335"/>
    </source>
</evidence>
<dbReference type="Proteomes" id="UP000736335">
    <property type="component" value="Unassembled WGS sequence"/>
</dbReference>
<name>A0A9P6L1S6_9AGAM</name>
<accession>A0A9P6L1S6</accession>
<evidence type="ECO:0000313" key="2">
    <source>
        <dbReference type="EMBL" id="KAF9778940.1"/>
    </source>
</evidence>
<evidence type="ECO:0000256" key="1">
    <source>
        <dbReference type="SAM" id="MobiDB-lite"/>
    </source>
</evidence>
<dbReference type="OrthoDB" id="3271236at2759"/>
<feature type="compositionally biased region" description="Low complexity" evidence="1">
    <location>
        <begin position="107"/>
        <end position="119"/>
    </location>
</feature>
<protein>
    <submittedName>
        <fullName evidence="2">Uncharacterized protein</fullName>
    </submittedName>
</protein>
<feature type="compositionally biased region" description="Polar residues" evidence="1">
    <location>
        <begin position="427"/>
        <end position="439"/>
    </location>
</feature>
<feature type="compositionally biased region" description="Polar residues" evidence="1">
    <location>
        <begin position="161"/>
        <end position="172"/>
    </location>
</feature>
<reference evidence="2" key="2">
    <citation type="submission" date="2020-11" db="EMBL/GenBank/DDBJ databases">
        <authorList>
            <consortium name="DOE Joint Genome Institute"/>
            <person name="Kuo A."/>
            <person name="Miyauchi S."/>
            <person name="Kiss E."/>
            <person name="Drula E."/>
            <person name="Kohler A."/>
            <person name="Sanchez-Garcia M."/>
            <person name="Andreopoulos B."/>
            <person name="Barry K.W."/>
            <person name="Bonito G."/>
            <person name="Buee M."/>
            <person name="Carver A."/>
            <person name="Chen C."/>
            <person name="Cichocki N."/>
            <person name="Clum A."/>
            <person name="Culley D."/>
            <person name="Crous P.W."/>
            <person name="Fauchery L."/>
            <person name="Girlanda M."/>
            <person name="Hayes R."/>
            <person name="Keri Z."/>
            <person name="Labutti K."/>
            <person name="Lipzen A."/>
            <person name="Lombard V."/>
            <person name="Magnuson J."/>
            <person name="Maillard F."/>
            <person name="Morin E."/>
            <person name="Murat C."/>
            <person name="Nolan M."/>
            <person name="Ohm R."/>
            <person name="Pangilinan J."/>
            <person name="Pereira M."/>
            <person name="Perotto S."/>
            <person name="Peter M."/>
            <person name="Riley R."/>
            <person name="Sitrit Y."/>
            <person name="Stielow B."/>
            <person name="Szollosi G."/>
            <person name="Zifcakova L."/>
            <person name="Stursova M."/>
            <person name="Spatafora J.W."/>
            <person name="Tedersoo L."/>
            <person name="Vaario L.-M."/>
            <person name="Yamada A."/>
            <person name="Yan M."/>
            <person name="Wang P."/>
            <person name="Xu J."/>
            <person name="Bruns T."/>
            <person name="Baldrian P."/>
            <person name="Vilgalys R."/>
            <person name="Henrissat B."/>
            <person name="Grigoriev I.V."/>
            <person name="Hibbett D."/>
            <person name="Nagy L.G."/>
            <person name="Martin F.M."/>
        </authorList>
    </citation>
    <scope>NUCLEOTIDE SEQUENCE</scope>
    <source>
        <strain evidence="2">UH-Tt-Lm1</strain>
    </source>
</reference>
<feature type="compositionally biased region" description="Low complexity" evidence="1">
    <location>
        <begin position="272"/>
        <end position="286"/>
    </location>
</feature>
<sequence>MSSPTQQTAERRCSGSLPRLGVRVVSAGRAGNTPANLRFLRELWRSRHPNTGLKDREISHLGTAQVLIDLRACALFAAAMPLPDERQGKSVASLIGRFEQQTKKQLSSSPGPRSSSVASQTTGDSAKEEARERREWPPRTSNVTSTPSDSEVGKREWPPRLSTQNSGDSSGQRWPPVQPIIQASPFSELKKSPTSPLAKDSELAAPEVEASPSPPAEIPKVIEVTPPSRQPTLVEYVPPKPVELEPPVRPKTPPQPTITSPTTKPGPSSVATKSPPKTLKATPTKPNARTTGKPPPPSSFTKGTPLHAEVNDRRTSTSSQTPSRPTSRTNLRSKTPTSRPSSSAQRKPGAETPKQTVKRPKTPSTSARHLPSTPNKPPPVIPKTPNSRLYAPTAASLAKSTNSPQPPPPERKKTLSSGVSLERLSKPTASSLSKSRSNHTITSTTSPPKSKLTPTRTGTLITGRKSTVISKPKPASPTSGKNSMKEDGEAHEESHENGNGLVAEVPIDQEALHHDVELSDAEPHHPGPDCQHEHFANGSLEVSWTEEPSEIVNEIRVHNPGGVAHQHYVEDLQEFVHSHSSESGDATSDLHVEDDPVSEPAHERSLDADQGTEQELANDDIAHMVGLLETTSFSSKHILQGSDESVASNSHIPGLEKECQKIGEIPDE</sequence>
<reference evidence="2" key="1">
    <citation type="journal article" date="2020" name="Nat. Commun.">
        <title>Large-scale genome sequencing of mycorrhizal fungi provides insights into the early evolution of symbiotic traits.</title>
        <authorList>
            <person name="Miyauchi S."/>
            <person name="Kiss E."/>
            <person name="Kuo A."/>
            <person name="Drula E."/>
            <person name="Kohler A."/>
            <person name="Sanchez-Garcia M."/>
            <person name="Morin E."/>
            <person name="Andreopoulos B."/>
            <person name="Barry K.W."/>
            <person name="Bonito G."/>
            <person name="Buee M."/>
            <person name="Carver A."/>
            <person name="Chen C."/>
            <person name="Cichocki N."/>
            <person name="Clum A."/>
            <person name="Culley D."/>
            <person name="Crous P.W."/>
            <person name="Fauchery L."/>
            <person name="Girlanda M."/>
            <person name="Hayes R.D."/>
            <person name="Keri Z."/>
            <person name="LaButti K."/>
            <person name="Lipzen A."/>
            <person name="Lombard V."/>
            <person name="Magnuson J."/>
            <person name="Maillard F."/>
            <person name="Murat C."/>
            <person name="Nolan M."/>
            <person name="Ohm R.A."/>
            <person name="Pangilinan J."/>
            <person name="Pereira M.F."/>
            <person name="Perotto S."/>
            <person name="Peter M."/>
            <person name="Pfister S."/>
            <person name="Riley R."/>
            <person name="Sitrit Y."/>
            <person name="Stielow J.B."/>
            <person name="Szollosi G."/>
            <person name="Zifcakova L."/>
            <person name="Stursova M."/>
            <person name="Spatafora J.W."/>
            <person name="Tedersoo L."/>
            <person name="Vaario L.M."/>
            <person name="Yamada A."/>
            <person name="Yan M."/>
            <person name="Wang P."/>
            <person name="Xu J."/>
            <person name="Bruns T."/>
            <person name="Baldrian P."/>
            <person name="Vilgalys R."/>
            <person name="Dunand C."/>
            <person name="Henrissat B."/>
            <person name="Grigoriev I.V."/>
            <person name="Hibbett D."/>
            <person name="Nagy L.G."/>
            <person name="Martin F.M."/>
        </authorList>
    </citation>
    <scope>NUCLEOTIDE SEQUENCE</scope>
    <source>
        <strain evidence="2">UH-Tt-Lm1</strain>
    </source>
</reference>
<dbReference type="EMBL" id="WIUZ02000021">
    <property type="protein sequence ID" value="KAF9778940.1"/>
    <property type="molecule type" value="Genomic_DNA"/>
</dbReference>
<feature type="compositionally biased region" description="Polar residues" evidence="1">
    <location>
        <begin position="641"/>
        <end position="651"/>
    </location>
</feature>
<comment type="caution">
    <text evidence="2">The sequence shown here is derived from an EMBL/GenBank/DDBJ whole genome shotgun (WGS) entry which is preliminary data.</text>
</comment>
<feature type="region of interest" description="Disordered" evidence="1">
    <location>
        <begin position="576"/>
        <end position="611"/>
    </location>
</feature>
<feature type="region of interest" description="Disordered" evidence="1">
    <location>
        <begin position="101"/>
        <end position="514"/>
    </location>
</feature>